<name>A0A1I7VGN9_LOALO</name>
<reference evidence="1" key="1">
    <citation type="submission" date="2012-04" db="EMBL/GenBank/DDBJ databases">
        <title>The Genome Sequence of Loa loa.</title>
        <authorList>
            <consortium name="The Broad Institute Genome Sequencing Platform"/>
            <consortium name="Broad Institute Genome Sequencing Center for Infectious Disease"/>
            <person name="Nutman T.B."/>
            <person name="Fink D.L."/>
            <person name="Russ C."/>
            <person name="Young S."/>
            <person name="Zeng Q."/>
            <person name="Gargeya S."/>
            <person name="Alvarado L."/>
            <person name="Berlin A."/>
            <person name="Chapman S.B."/>
            <person name="Chen Z."/>
            <person name="Freedman E."/>
            <person name="Gellesch M."/>
            <person name="Goldberg J."/>
            <person name="Griggs A."/>
            <person name="Gujja S."/>
            <person name="Heilman E.R."/>
            <person name="Heiman D."/>
            <person name="Howarth C."/>
            <person name="Mehta T."/>
            <person name="Neiman D."/>
            <person name="Pearson M."/>
            <person name="Roberts A."/>
            <person name="Saif S."/>
            <person name="Shea T."/>
            <person name="Shenoy N."/>
            <person name="Sisk P."/>
            <person name="Stolte C."/>
            <person name="Sykes S."/>
            <person name="White J."/>
            <person name="Yandava C."/>
            <person name="Haas B."/>
            <person name="Henn M.R."/>
            <person name="Nusbaum C."/>
            <person name="Birren B."/>
        </authorList>
    </citation>
    <scope>NUCLEOTIDE SEQUENCE [LARGE SCALE GENOMIC DNA]</scope>
</reference>
<dbReference type="AlphaFoldDB" id="A0A1I7VGN9"/>
<evidence type="ECO:0000313" key="1">
    <source>
        <dbReference type="Proteomes" id="UP000095285"/>
    </source>
</evidence>
<proteinExistence type="predicted"/>
<protein>
    <submittedName>
        <fullName evidence="2">Phage protein</fullName>
    </submittedName>
</protein>
<organism evidence="1 2">
    <name type="scientific">Loa loa</name>
    <name type="common">Eye worm</name>
    <name type="synonym">Filaria loa</name>
    <dbReference type="NCBI Taxonomy" id="7209"/>
    <lineage>
        <taxon>Eukaryota</taxon>
        <taxon>Metazoa</taxon>
        <taxon>Ecdysozoa</taxon>
        <taxon>Nematoda</taxon>
        <taxon>Chromadorea</taxon>
        <taxon>Rhabditida</taxon>
        <taxon>Spirurina</taxon>
        <taxon>Spiruromorpha</taxon>
        <taxon>Filarioidea</taxon>
        <taxon>Onchocercidae</taxon>
        <taxon>Loa</taxon>
    </lineage>
</organism>
<accession>A0A1I7VGN9</accession>
<sequence length="66" mass="8003">MENFMEKELVTLTVEIERINADLEILSQQRTYSNYQAKRPEWNIWGDQPKKHRADYQNKLDMESTK</sequence>
<keyword evidence="1" id="KW-1185">Reference proteome</keyword>
<reference evidence="2" key="2">
    <citation type="submission" date="2016-11" db="UniProtKB">
        <authorList>
            <consortium name="WormBaseParasite"/>
        </authorList>
    </citation>
    <scope>IDENTIFICATION</scope>
</reference>
<dbReference type="WBParaSite" id="EN70_2355">
    <property type="protein sequence ID" value="EN70_2355"/>
    <property type="gene ID" value="EN70_2355"/>
</dbReference>
<evidence type="ECO:0000313" key="2">
    <source>
        <dbReference type="WBParaSite" id="EN70_2355"/>
    </source>
</evidence>
<dbReference type="Proteomes" id="UP000095285">
    <property type="component" value="Unassembled WGS sequence"/>
</dbReference>